<gene>
    <name evidence="1" type="ORF">SAMN02745716_1362</name>
</gene>
<evidence type="ECO:0000313" key="2">
    <source>
        <dbReference type="Proteomes" id="UP000222056"/>
    </source>
</evidence>
<dbReference type="EMBL" id="FNWJ01000002">
    <property type="protein sequence ID" value="SEH13861.1"/>
    <property type="molecule type" value="Genomic_DNA"/>
</dbReference>
<proteinExistence type="predicted"/>
<keyword evidence="2" id="KW-1185">Reference proteome</keyword>
<sequence>MARVLVCVDRARSDEFARAFAGQPFDVRLAVDGGTPGVGETVAFDALRLGTLLPLLAETSCLCWCFGMPARPAAEQRELHTTRLQSVLERIVDSPVRAFVYEAPAVAPAAEGAVDLPPSGELVRSWCERLRIRHAVVGTDSAAQVAARQVAAAALALLGVGDSAA</sequence>
<dbReference type="RefSeq" id="WP_143038646.1">
    <property type="nucleotide sequence ID" value="NZ_FNWJ01000002.1"/>
</dbReference>
<dbReference type="AlphaFoldDB" id="A0A1H6FSI3"/>
<evidence type="ECO:0000313" key="1">
    <source>
        <dbReference type="EMBL" id="SEH13861.1"/>
    </source>
</evidence>
<organism evidence="1 2">
    <name type="scientific">Thermoleophilum album</name>
    <dbReference type="NCBI Taxonomy" id="29539"/>
    <lineage>
        <taxon>Bacteria</taxon>
        <taxon>Bacillati</taxon>
        <taxon>Actinomycetota</taxon>
        <taxon>Thermoleophilia</taxon>
        <taxon>Thermoleophilales</taxon>
        <taxon>Thermoleophilaceae</taxon>
        <taxon>Thermoleophilum</taxon>
    </lineage>
</organism>
<name>A0A1H6FSI3_THEAL</name>
<reference evidence="2" key="1">
    <citation type="submission" date="2016-10" db="EMBL/GenBank/DDBJ databases">
        <authorList>
            <person name="Varghese N."/>
            <person name="Submissions S."/>
        </authorList>
    </citation>
    <scope>NUCLEOTIDE SEQUENCE [LARGE SCALE GENOMIC DNA]</scope>
    <source>
        <strain evidence="2">ATCC 35263</strain>
    </source>
</reference>
<dbReference type="Proteomes" id="UP000222056">
    <property type="component" value="Unassembled WGS sequence"/>
</dbReference>
<accession>A0A1H6FSI3</accession>
<protein>
    <submittedName>
        <fullName evidence="1">Uncharacterized protein</fullName>
    </submittedName>
</protein>
<dbReference type="STRING" id="29539.SAMN02745716_1362"/>